<dbReference type="STRING" id="202955.GCA_000759995_00646"/>
<proteinExistence type="predicted"/>
<gene>
    <name evidence="1" type="ORF">F990_01904</name>
</gene>
<reference evidence="1 2" key="1">
    <citation type="submission" date="2013-10" db="EMBL/GenBank/DDBJ databases">
        <title>The Genome Sequence of Acinetobacter tjernbergiae CIP107465.</title>
        <authorList>
            <consortium name="The Broad Institute Genomics Platform"/>
            <consortium name="The Broad Institute Genome Sequencing Center for Infectious Disease"/>
            <person name="Cerqueira G."/>
            <person name="Feldgarden M."/>
            <person name="Courvalin P."/>
            <person name="Grillot-Courvalin C."/>
            <person name="Clermont D."/>
            <person name="Rocha E."/>
            <person name="Yoon E.-J."/>
            <person name="Nemec A."/>
            <person name="Young S.K."/>
            <person name="Zeng Q."/>
            <person name="Gargeya S."/>
            <person name="Fitzgerald M."/>
            <person name="Abouelleil A."/>
            <person name="Alvarado L."/>
            <person name="Berlin A.M."/>
            <person name="Chapman S.B."/>
            <person name="Gainer-Dewar J."/>
            <person name="Goldberg J."/>
            <person name="Gnerre S."/>
            <person name="Griggs A."/>
            <person name="Gujja S."/>
            <person name="Hansen M."/>
            <person name="Howarth C."/>
            <person name="Imamovic A."/>
            <person name="Ireland A."/>
            <person name="Larimer J."/>
            <person name="McCowan C."/>
            <person name="Murphy C."/>
            <person name="Pearson M."/>
            <person name="Poon T.W."/>
            <person name="Priest M."/>
            <person name="Roberts A."/>
            <person name="Saif S."/>
            <person name="Shea T."/>
            <person name="Sykes S."/>
            <person name="Wortman J."/>
            <person name="Nusbaum C."/>
            <person name="Birren B."/>
        </authorList>
    </citation>
    <scope>NUCLEOTIDE SEQUENCE [LARGE SCALE GENOMIC DNA]</scope>
    <source>
        <strain evidence="1 2">CIP 107465</strain>
    </source>
</reference>
<keyword evidence="2" id="KW-1185">Reference proteome</keyword>
<comment type="caution">
    <text evidence="1">The sequence shown here is derived from an EMBL/GenBank/DDBJ whole genome shotgun (WGS) entry which is preliminary data.</text>
</comment>
<dbReference type="PATRIC" id="fig|1120928.5.peg.1932"/>
<dbReference type="eggNOG" id="COG3177">
    <property type="taxonomic scope" value="Bacteria"/>
</dbReference>
<protein>
    <submittedName>
        <fullName evidence="1">Uncharacterized protein</fullName>
    </submittedName>
</protein>
<dbReference type="EMBL" id="AYEV01000017">
    <property type="protein sequence ID" value="ESK55442.1"/>
    <property type="molecule type" value="Genomic_DNA"/>
</dbReference>
<evidence type="ECO:0000313" key="1">
    <source>
        <dbReference type="EMBL" id="ESK55442.1"/>
    </source>
</evidence>
<dbReference type="AlphaFoldDB" id="V2UZL6"/>
<accession>V2UZL6</accession>
<evidence type="ECO:0000313" key="2">
    <source>
        <dbReference type="Proteomes" id="UP000017404"/>
    </source>
</evidence>
<name>V2UZL6_9GAMM</name>
<dbReference type="Proteomes" id="UP000017404">
    <property type="component" value="Unassembled WGS sequence"/>
</dbReference>
<sequence>MSHWQATEPYNDLPPLPPEQDVETKIVLKLCIEARAALAELKQAGKLIPNQNDLD</sequence>
<organism evidence="1 2">
    <name type="scientific">Acinetobacter tjernbergiae DSM 14971 = CIP 107465</name>
    <dbReference type="NCBI Taxonomy" id="1120928"/>
    <lineage>
        <taxon>Bacteria</taxon>
        <taxon>Pseudomonadati</taxon>
        <taxon>Pseudomonadota</taxon>
        <taxon>Gammaproteobacteria</taxon>
        <taxon>Moraxellales</taxon>
        <taxon>Moraxellaceae</taxon>
        <taxon>Acinetobacter</taxon>
    </lineage>
</organism>